<reference evidence="4" key="1">
    <citation type="journal article" date="2019" name="Int. J. Syst. Evol. Microbiol.">
        <title>The Global Catalogue of Microorganisms (GCM) 10K type strain sequencing project: providing services to taxonomists for standard genome sequencing and annotation.</title>
        <authorList>
            <consortium name="The Broad Institute Genomics Platform"/>
            <consortium name="The Broad Institute Genome Sequencing Center for Infectious Disease"/>
            <person name="Wu L."/>
            <person name="Ma J."/>
        </authorList>
    </citation>
    <scope>NUCLEOTIDE SEQUENCE [LARGE SCALE GENOMIC DNA]</scope>
    <source>
        <strain evidence="4">CCUG 38813</strain>
    </source>
</reference>
<keyword evidence="4" id="KW-1185">Reference proteome</keyword>
<evidence type="ECO:0000313" key="4">
    <source>
        <dbReference type="Proteomes" id="UP001596031"/>
    </source>
</evidence>
<dbReference type="EMBL" id="JBHSMS010000039">
    <property type="protein sequence ID" value="MFC5511900.1"/>
    <property type="molecule type" value="Genomic_DNA"/>
</dbReference>
<dbReference type="Gene3D" id="3.30.530.20">
    <property type="match status" value="1"/>
</dbReference>
<dbReference type="Pfam" id="PF03364">
    <property type="entry name" value="Polyketide_cyc"/>
    <property type="match status" value="1"/>
</dbReference>
<dbReference type="InterPro" id="IPR023393">
    <property type="entry name" value="START-like_dom_sf"/>
</dbReference>
<accession>A0ABW0PH84</accession>
<dbReference type="SUPFAM" id="SSF55961">
    <property type="entry name" value="Bet v1-like"/>
    <property type="match status" value="1"/>
</dbReference>
<organism evidence="3 4">
    <name type="scientific">Massilia jejuensis</name>
    <dbReference type="NCBI Taxonomy" id="648894"/>
    <lineage>
        <taxon>Bacteria</taxon>
        <taxon>Pseudomonadati</taxon>
        <taxon>Pseudomonadota</taxon>
        <taxon>Betaproteobacteria</taxon>
        <taxon>Burkholderiales</taxon>
        <taxon>Oxalobacteraceae</taxon>
        <taxon>Telluria group</taxon>
        <taxon>Massilia</taxon>
    </lineage>
</organism>
<sequence length="417" mass="43756">MRHTTTTDSSIEAADLAKMLGGAAAGALLMYLLDPDRGSARRATSTTAIRNAGSRTGSALGNAWHGIGERIGSAARHAGEAASEMLEEAGKTGGKYIDEASSSAGRYLDEAGRMLDKAGTRADKYADEAGSRASRAYEAAKPNGSVRGTYDEARGGASRMVDSVSDSASAAASRLGRFASQAAGSAGRALHIENRDDLSALLRNPAVVGSGLLGLIGLFRRSPVGAAVGLAALALAARSSGGGGSALSNLLGSGGGRGIELEKSIRIDASPSEVYDMWTNYENFPRFMSHVVDVRDLGKRRSHWVVQGPAGTQFEFDSVLTEQTRNRRLAWRSEPGAQIPNSGSVEFEPYRGGTRVTVRLSYSPPAGALGHGLAALFGSDPKGQMDDDLSRMKQYVERGAIPHDAARREKSGSRFLH</sequence>
<feature type="domain" description="Coenzyme Q-binding protein COQ10 START" evidence="2">
    <location>
        <begin position="267"/>
        <end position="388"/>
    </location>
</feature>
<protein>
    <submittedName>
        <fullName evidence="3">SRPBCC family protein</fullName>
    </submittedName>
</protein>
<name>A0ABW0PH84_9BURK</name>
<dbReference type="CDD" id="cd07817">
    <property type="entry name" value="SRPBCC_8"/>
    <property type="match status" value="1"/>
</dbReference>
<dbReference type="PANTHER" id="PTHR33824">
    <property type="entry name" value="POLYKETIDE CYCLASE/DEHYDRASE AND LIPID TRANSPORT SUPERFAMILY PROTEIN"/>
    <property type="match status" value="1"/>
</dbReference>
<dbReference type="PANTHER" id="PTHR33824:SF7">
    <property type="entry name" value="POLYKETIDE CYCLASE_DEHYDRASE AND LIPID TRANSPORT SUPERFAMILY PROTEIN"/>
    <property type="match status" value="1"/>
</dbReference>
<evidence type="ECO:0000256" key="1">
    <source>
        <dbReference type="ARBA" id="ARBA00008918"/>
    </source>
</evidence>
<gene>
    <name evidence="3" type="ORF">ACFPOU_12295</name>
</gene>
<dbReference type="RefSeq" id="WP_379721430.1">
    <property type="nucleotide sequence ID" value="NZ_JBHSMS010000039.1"/>
</dbReference>
<dbReference type="Proteomes" id="UP001596031">
    <property type="component" value="Unassembled WGS sequence"/>
</dbReference>
<evidence type="ECO:0000259" key="2">
    <source>
        <dbReference type="Pfam" id="PF03364"/>
    </source>
</evidence>
<dbReference type="InterPro" id="IPR005031">
    <property type="entry name" value="COQ10_START"/>
</dbReference>
<evidence type="ECO:0000313" key="3">
    <source>
        <dbReference type="EMBL" id="MFC5511900.1"/>
    </source>
</evidence>
<proteinExistence type="inferred from homology"/>
<comment type="similarity">
    <text evidence="1">Belongs to the ribosome association toxin RatA family.</text>
</comment>
<comment type="caution">
    <text evidence="3">The sequence shown here is derived from an EMBL/GenBank/DDBJ whole genome shotgun (WGS) entry which is preliminary data.</text>
</comment>
<dbReference type="InterPro" id="IPR047137">
    <property type="entry name" value="ORF3"/>
</dbReference>